<gene>
    <name evidence="8 11" type="primary">lnt</name>
    <name evidence="11" type="ORF">GCM10009809_33850</name>
</gene>
<evidence type="ECO:0000256" key="1">
    <source>
        <dbReference type="ARBA" id="ARBA00004651"/>
    </source>
</evidence>
<sequence length="612" mass="63382">MLHVTSSPAEDTPGSGASVPRPAAAAAPAPGGTVADGWTSRPATLLLAVAAGVALWASFPDVGAWPLAFVGVGLLFAALRRDGRRAAGWNALVGLVAGVVFWLPHIWWANFATDTVPWVALAVLEAAFLAGFGALWTWARRWVQRWGWVRRHAAARAAALSATFAVVFIAVEQWRSEIPFGGFPWGRLAWAVAGAPTGRAAWLGGTTLVSFLVAVAGVLLALAVGHLLRRRRRGWANAVALVAAAGVLAASPGLLPLASDPGTREVADAGEPGADDQNAGTLVDAGTATAQAGVLRAGAVQGNVSEPGEGSFANRAEVLNNHLAGTFAIADEQAAGTYPPGDDGEEAVDVVLWPENGSDLDPQTTPDVAAAIDEAATAVGAPILVGAQEWPDTGGRYNVALLWEPGQGVTQRYAKQHPAPFGEYIPIRGFVRLFSAQVDRVTTDMIPGTEPAVVDLPVDGADIGRAAGPTTVPMATVICFEVAYDEIVRDAVQRGAQVLVVPTNNASFGYTAESTQQLAMTRLQAITTGRAAVQVSTVGVSGVVAPDGTLVARTQLFTADHFVADLPLRTELTPAVRAGYWPGWVVGALAVVLVLGGLGATVRERRRASAQG</sequence>
<evidence type="ECO:0000256" key="2">
    <source>
        <dbReference type="ARBA" id="ARBA00022475"/>
    </source>
</evidence>
<reference evidence="11 12" key="1">
    <citation type="journal article" date="2019" name="Int. J. Syst. Evol. Microbiol.">
        <title>The Global Catalogue of Microorganisms (GCM) 10K type strain sequencing project: providing services to taxonomists for standard genome sequencing and annotation.</title>
        <authorList>
            <consortium name="The Broad Institute Genomics Platform"/>
            <consortium name="The Broad Institute Genome Sequencing Center for Infectious Disease"/>
            <person name="Wu L."/>
            <person name="Ma J."/>
        </authorList>
    </citation>
    <scope>NUCLEOTIDE SEQUENCE [LARGE SCALE GENOMIC DNA]</scope>
    <source>
        <strain evidence="11 12">JCM 15589</strain>
    </source>
</reference>
<name>A0ABN2JQX4_9MICO</name>
<evidence type="ECO:0000259" key="10">
    <source>
        <dbReference type="PROSITE" id="PS50263"/>
    </source>
</evidence>
<evidence type="ECO:0000313" key="12">
    <source>
        <dbReference type="Proteomes" id="UP001501138"/>
    </source>
</evidence>
<evidence type="ECO:0000256" key="6">
    <source>
        <dbReference type="ARBA" id="ARBA00023136"/>
    </source>
</evidence>
<dbReference type="Gene3D" id="3.60.110.10">
    <property type="entry name" value="Carbon-nitrogen hydrolase"/>
    <property type="match status" value="1"/>
</dbReference>
<comment type="function">
    <text evidence="8">Catalyzes the phospholipid dependent N-acylation of the N-terminal cysteine of apolipoprotein, the last step in lipoprotein maturation.</text>
</comment>
<dbReference type="Proteomes" id="UP001501138">
    <property type="component" value="Unassembled WGS sequence"/>
</dbReference>
<feature type="transmembrane region" description="Helical" evidence="8">
    <location>
        <begin position="62"/>
        <end position="79"/>
    </location>
</feature>
<dbReference type="PANTHER" id="PTHR38686:SF1">
    <property type="entry name" value="APOLIPOPROTEIN N-ACYLTRANSFERASE"/>
    <property type="match status" value="1"/>
</dbReference>
<evidence type="ECO:0000256" key="4">
    <source>
        <dbReference type="ARBA" id="ARBA00022692"/>
    </source>
</evidence>
<dbReference type="InterPro" id="IPR003010">
    <property type="entry name" value="C-N_Hydrolase"/>
</dbReference>
<dbReference type="Pfam" id="PF20154">
    <property type="entry name" value="LNT_N"/>
    <property type="match status" value="1"/>
</dbReference>
<dbReference type="NCBIfam" id="TIGR00546">
    <property type="entry name" value="lnt"/>
    <property type="match status" value="1"/>
</dbReference>
<organism evidence="11 12">
    <name type="scientific">Isoptericola hypogeus</name>
    <dbReference type="NCBI Taxonomy" id="300179"/>
    <lineage>
        <taxon>Bacteria</taxon>
        <taxon>Bacillati</taxon>
        <taxon>Actinomycetota</taxon>
        <taxon>Actinomycetes</taxon>
        <taxon>Micrococcales</taxon>
        <taxon>Promicromonosporaceae</taxon>
        <taxon>Isoptericola</taxon>
    </lineage>
</organism>
<keyword evidence="3 8" id="KW-0808">Transferase</keyword>
<evidence type="ECO:0000256" key="9">
    <source>
        <dbReference type="SAM" id="MobiDB-lite"/>
    </source>
</evidence>
<comment type="caution">
    <text evidence="11">The sequence shown here is derived from an EMBL/GenBank/DDBJ whole genome shotgun (WGS) entry which is preliminary data.</text>
</comment>
<keyword evidence="12" id="KW-1185">Reference proteome</keyword>
<dbReference type="PROSITE" id="PS50263">
    <property type="entry name" value="CN_HYDROLASE"/>
    <property type="match status" value="1"/>
</dbReference>
<feature type="transmembrane region" description="Helical" evidence="8">
    <location>
        <begin position="208"/>
        <end position="228"/>
    </location>
</feature>
<feature type="transmembrane region" description="Helical" evidence="8">
    <location>
        <begin position="91"/>
        <end position="109"/>
    </location>
</feature>
<comment type="similarity">
    <text evidence="8">Belongs to the CN hydrolase family. Apolipoprotein N-acyltransferase subfamily.</text>
</comment>
<proteinExistence type="inferred from homology"/>
<feature type="transmembrane region" description="Helical" evidence="8">
    <location>
        <begin position="581"/>
        <end position="602"/>
    </location>
</feature>
<evidence type="ECO:0000256" key="8">
    <source>
        <dbReference type="HAMAP-Rule" id="MF_01148"/>
    </source>
</evidence>
<evidence type="ECO:0000256" key="3">
    <source>
        <dbReference type="ARBA" id="ARBA00022679"/>
    </source>
</evidence>
<comment type="subcellular location">
    <subcellularLocation>
        <location evidence="1 8">Cell membrane</location>
        <topology evidence="1 8">Multi-pass membrane protein</topology>
    </subcellularLocation>
</comment>
<feature type="transmembrane region" description="Helical" evidence="8">
    <location>
        <begin position="157"/>
        <end position="174"/>
    </location>
</feature>
<dbReference type="InterPro" id="IPR004563">
    <property type="entry name" value="Apolipo_AcylTrfase"/>
</dbReference>
<comment type="pathway">
    <text evidence="8">Protein modification; lipoprotein biosynthesis (N-acyl transfer).</text>
</comment>
<keyword evidence="6 8" id="KW-0472">Membrane</keyword>
<evidence type="ECO:0000313" key="11">
    <source>
        <dbReference type="EMBL" id="GAA1735898.1"/>
    </source>
</evidence>
<dbReference type="InterPro" id="IPR045378">
    <property type="entry name" value="LNT_N"/>
</dbReference>
<dbReference type="InterPro" id="IPR036526">
    <property type="entry name" value="C-N_Hydrolase_sf"/>
</dbReference>
<feature type="transmembrane region" description="Helical" evidence="8">
    <location>
        <begin position="115"/>
        <end position="136"/>
    </location>
</feature>
<dbReference type="HAMAP" id="MF_01148">
    <property type="entry name" value="Lnt"/>
    <property type="match status" value="1"/>
</dbReference>
<dbReference type="Pfam" id="PF00795">
    <property type="entry name" value="CN_hydrolase"/>
    <property type="match status" value="1"/>
</dbReference>
<evidence type="ECO:0000256" key="5">
    <source>
        <dbReference type="ARBA" id="ARBA00022989"/>
    </source>
</evidence>
<evidence type="ECO:0000256" key="7">
    <source>
        <dbReference type="ARBA" id="ARBA00023315"/>
    </source>
</evidence>
<comment type="catalytic activity">
    <reaction evidence="8">
        <text>N-terminal S-1,2-diacyl-sn-glyceryl-L-cysteinyl-[lipoprotein] + a glycerophospholipid = N-acyl-S-1,2-diacyl-sn-glyceryl-L-cysteinyl-[lipoprotein] + a 2-acyl-sn-glycero-3-phospholipid + H(+)</text>
        <dbReference type="Rhea" id="RHEA:48228"/>
        <dbReference type="Rhea" id="RHEA-COMP:14681"/>
        <dbReference type="Rhea" id="RHEA-COMP:14684"/>
        <dbReference type="ChEBI" id="CHEBI:15378"/>
        <dbReference type="ChEBI" id="CHEBI:136912"/>
        <dbReference type="ChEBI" id="CHEBI:140656"/>
        <dbReference type="ChEBI" id="CHEBI:140657"/>
        <dbReference type="ChEBI" id="CHEBI:140660"/>
        <dbReference type="EC" id="2.3.1.269"/>
    </reaction>
</comment>
<keyword evidence="7 8" id="KW-0012">Acyltransferase</keyword>
<feature type="domain" description="CN hydrolase" evidence="10">
    <location>
        <begin position="295"/>
        <end position="568"/>
    </location>
</feature>
<protein>
    <recommendedName>
        <fullName evidence="8">Apolipoprotein N-acyltransferase</fullName>
        <shortName evidence="8">ALP N-acyltransferase</shortName>
        <ecNumber evidence="8">2.3.1.269</ecNumber>
    </recommendedName>
</protein>
<dbReference type="CDD" id="cd07571">
    <property type="entry name" value="ALP_N-acyl_transferase"/>
    <property type="match status" value="1"/>
</dbReference>
<feature type="compositionally biased region" description="Low complexity" evidence="9">
    <location>
        <begin position="13"/>
        <end position="31"/>
    </location>
</feature>
<keyword evidence="2 8" id="KW-1003">Cell membrane</keyword>
<keyword evidence="5 8" id="KW-1133">Transmembrane helix</keyword>
<dbReference type="RefSeq" id="WP_344249839.1">
    <property type="nucleotide sequence ID" value="NZ_BAAAPM010000008.1"/>
</dbReference>
<accession>A0ABN2JQX4</accession>
<dbReference type="PANTHER" id="PTHR38686">
    <property type="entry name" value="APOLIPOPROTEIN N-ACYLTRANSFERASE"/>
    <property type="match status" value="1"/>
</dbReference>
<dbReference type="EMBL" id="BAAAPM010000008">
    <property type="protein sequence ID" value="GAA1735898.1"/>
    <property type="molecule type" value="Genomic_DNA"/>
</dbReference>
<dbReference type="EC" id="2.3.1.269" evidence="8"/>
<keyword evidence="4 8" id="KW-0812">Transmembrane</keyword>
<dbReference type="SUPFAM" id="SSF56317">
    <property type="entry name" value="Carbon-nitrogen hydrolase"/>
    <property type="match status" value="1"/>
</dbReference>
<feature type="transmembrane region" description="Helical" evidence="8">
    <location>
        <begin position="235"/>
        <end position="255"/>
    </location>
</feature>
<feature type="region of interest" description="Disordered" evidence="9">
    <location>
        <begin position="1"/>
        <end position="31"/>
    </location>
</feature>